<comment type="cofactor">
    <cofactor evidence="1">
        <name>Mg(2+)</name>
        <dbReference type="ChEBI" id="CHEBI:18420"/>
    </cofactor>
</comment>
<accession>A0A9W8PVN2</accession>
<dbReference type="InterPro" id="IPR023198">
    <property type="entry name" value="PGP-like_dom2"/>
</dbReference>
<dbReference type="NCBIfam" id="TIGR01549">
    <property type="entry name" value="HAD-SF-IA-v1"/>
    <property type="match status" value="1"/>
</dbReference>
<dbReference type="InterPro" id="IPR036412">
    <property type="entry name" value="HAD-like_sf"/>
</dbReference>
<reference evidence="4" key="1">
    <citation type="submission" date="2022-10" db="EMBL/GenBank/DDBJ databases">
        <title>Fusarium specimens isolated from Avocado Roots.</title>
        <authorList>
            <person name="Stajich J."/>
            <person name="Roper C."/>
            <person name="Heimlech-Rivalta G."/>
        </authorList>
    </citation>
    <scope>NUCLEOTIDE SEQUENCE</scope>
    <source>
        <strain evidence="4">CF00143</strain>
    </source>
</reference>
<dbReference type="InterPro" id="IPR051400">
    <property type="entry name" value="HAD-like_hydrolase"/>
</dbReference>
<proteinExistence type="predicted"/>
<name>A0A9W8PVN2_9HYPO</name>
<dbReference type="Gene3D" id="3.40.50.1000">
    <property type="entry name" value="HAD superfamily/HAD-like"/>
    <property type="match status" value="1"/>
</dbReference>
<organism evidence="4 5">
    <name type="scientific">Fusarium irregulare</name>
    <dbReference type="NCBI Taxonomy" id="2494466"/>
    <lineage>
        <taxon>Eukaryota</taxon>
        <taxon>Fungi</taxon>
        <taxon>Dikarya</taxon>
        <taxon>Ascomycota</taxon>
        <taxon>Pezizomycotina</taxon>
        <taxon>Sordariomycetes</taxon>
        <taxon>Hypocreomycetidae</taxon>
        <taxon>Hypocreales</taxon>
        <taxon>Nectriaceae</taxon>
        <taxon>Fusarium</taxon>
        <taxon>Fusarium incarnatum-equiseti species complex</taxon>
    </lineage>
</organism>
<dbReference type="InterPro" id="IPR006439">
    <property type="entry name" value="HAD-SF_hydro_IA"/>
</dbReference>
<dbReference type="AlphaFoldDB" id="A0A9W8PVN2"/>
<evidence type="ECO:0000313" key="5">
    <source>
        <dbReference type="Proteomes" id="UP001152130"/>
    </source>
</evidence>
<dbReference type="Proteomes" id="UP001152130">
    <property type="component" value="Unassembled WGS sequence"/>
</dbReference>
<evidence type="ECO:0000256" key="2">
    <source>
        <dbReference type="ARBA" id="ARBA00022801"/>
    </source>
</evidence>
<keyword evidence="3" id="KW-0460">Magnesium</keyword>
<gene>
    <name evidence="4" type="ORF">NW766_003000</name>
</gene>
<dbReference type="PRINTS" id="PR00413">
    <property type="entry name" value="HADHALOGNASE"/>
</dbReference>
<dbReference type="OrthoDB" id="444127at2759"/>
<protein>
    <submittedName>
        <fullName evidence="4">Uncharacterized protein</fullName>
    </submittedName>
</protein>
<evidence type="ECO:0000256" key="1">
    <source>
        <dbReference type="ARBA" id="ARBA00001946"/>
    </source>
</evidence>
<dbReference type="GO" id="GO:0044281">
    <property type="term" value="P:small molecule metabolic process"/>
    <property type="evidence" value="ECO:0007669"/>
    <property type="project" value="UniProtKB-ARBA"/>
</dbReference>
<comment type="caution">
    <text evidence="4">The sequence shown here is derived from an EMBL/GenBank/DDBJ whole genome shotgun (WGS) entry which is preliminary data.</text>
</comment>
<dbReference type="Gene3D" id="1.10.150.240">
    <property type="entry name" value="Putative phosphatase, domain 2"/>
    <property type="match status" value="1"/>
</dbReference>
<keyword evidence="2" id="KW-0378">Hydrolase</keyword>
<dbReference type="PANTHER" id="PTHR46470">
    <property type="entry name" value="N-ACYLNEURAMINATE-9-PHOSPHATASE"/>
    <property type="match status" value="1"/>
</dbReference>
<dbReference type="InterPro" id="IPR023214">
    <property type="entry name" value="HAD_sf"/>
</dbReference>
<dbReference type="EMBL" id="JAPDHF010000004">
    <property type="protein sequence ID" value="KAJ4019294.1"/>
    <property type="molecule type" value="Genomic_DNA"/>
</dbReference>
<evidence type="ECO:0000313" key="4">
    <source>
        <dbReference type="EMBL" id="KAJ4019294.1"/>
    </source>
</evidence>
<dbReference type="SUPFAM" id="SSF56784">
    <property type="entry name" value="HAD-like"/>
    <property type="match status" value="1"/>
</dbReference>
<dbReference type="Pfam" id="PF00702">
    <property type="entry name" value="Hydrolase"/>
    <property type="match status" value="1"/>
</dbReference>
<keyword evidence="5" id="KW-1185">Reference proteome</keyword>
<dbReference type="SFLD" id="SFLDG01129">
    <property type="entry name" value="C1.5:_HAD__Beta-PGM__Phosphata"/>
    <property type="match status" value="1"/>
</dbReference>
<sequence length="282" mass="31498">MSQSNGSSSKATLDATNEEILIDRVKKMSLPSDAPSKPASHVANQETLIIFDLDNTLSDHDYSISCAISAVQQKLPAFKAIPIQKIIDKYNKSLNKAYDKWLRNEIGRDEKDVEKFKLLYKSLGMPEPTKDDVESFKDIYRPTYRSCRRATSGSIETLVKLRDLGYRIGIITNGPTEHQIDKAKDIGVYDLVERIIASEEVGVPKPSKEIFRFAARHFGISPENTYMIGDSVSCDIRGAIDSDLKQAVLYSPSSEKSFKEISGRDIPVINHMSKLLGLLGHD</sequence>
<dbReference type="SFLD" id="SFLDS00003">
    <property type="entry name" value="Haloacid_Dehalogenase"/>
    <property type="match status" value="1"/>
</dbReference>
<dbReference type="GO" id="GO:0016791">
    <property type="term" value="F:phosphatase activity"/>
    <property type="evidence" value="ECO:0007669"/>
    <property type="project" value="UniProtKB-ARBA"/>
</dbReference>
<evidence type="ECO:0000256" key="3">
    <source>
        <dbReference type="ARBA" id="ARBA00022842"/>
    </source>
</evidence>